<organism evidence="2 3">
    <name type="scientific">Tritrichomonas musculus</name>
    <dbReference type="NCBI Taxonomy" id="1915356"/>
    <lineage>
        <taxon>Eukaryota</taxon>
        <taxon>Metamonada</taxon>
        <taxon>Parabasalia</taxon>
        <taxon>Tritrichomonadida</taxon>
        <taxon>Tritrichomonadidae</taxon>
        <taxon>Tritrichomonas</taxon>
    </lineage>
</organism>
<feature type="compositionally biased region" description="Polar residues" evidence="1">
    <location>
        <begin position="128"/>
        <end position="148"/>
    </location>
</feature>
<dbReference type="Proteomes" id="UP001470230">
    <property type="component" value="Unassembled WGS sequence"/>
</dbReference>
<feature type="compositionally biased region" description="Basic residues" evidence="1">
    <location>
        <begin position="85"/>
        <end position="99"/>
    </location>
</feature>
<feature type="compositionally biased region" description="Polar residues" evidence="1">
    <location>
        <begin position="70"/>
        <end position="83"/>
    </location>
</feature>
<evidence type="ECO:0000313" key="2">
    <source>
        <dbReference type="EMBL" id="KAK8876354.1"/>
    </source>
</evidence>
<comment type="caution">
    <text evidence="2">The sequence shown here is derived from an EMBL/GenBank/DDBJ whole genome shotgun (WGS) entry which is preliminary data.</text>
</comment>
<accession>A0ABR2JEP6</accession>
<feature type="region of interest" description="Disordered" evidence="1">
    <location>
        <begin position="69"/>
        <end position="159"/>
    </location>
</feature>
<dbReference type="EMBL" id="JAPFFF010000012">
    <property type="protein sequence ID" value="KAK8876354.1"/>
    <property type="molecule type" value="Genomic_DNA"/>
</dbReference>
<evidence type="ECO:0000313" key="3">
    <source>
        <dbReference type="Proteomes" id="UP001470230"/>
    </source>
</evidence>
<reference evidence="2 3" key="1">
    <citation type="submission" date="2024-04" db="EMBL/GenBank/DDBJ databases">
        <title>Tritrichomonas musculus Genome.</title>
        <authorList>
            <person name="Alves-Ferreira E."/>
            <person name="Grigg M."/>
            <person name="Lorenzi H."/>
            <person name="Galac M."/>
        </authorList>
    </citation>
    <scope>NUCLEOTIDE SEQUENCE [LARGE SCALE GENOMIC DNA]</scope>
    <source>
        <strain evidence="2 3">EAF2021</strain>
    </source>
</reference>
<gene>
    <name evidence="2" type="ORF">M9Y10_006552</name>
</gene>
<keyword evidence="3" id="KW-1185">Reference proteome</keyword>
<proteinExistence type="predicted"/>
<name>A0ABR2JEP6_9EUKA</name>
<evidence type="ECO:0000256" key="1">
    <source>
        <dbReference type="SAM" id="MobiDB-lite"/>
    </source>
</evidence>
<sequence>MCQMIDRKQSKIYFDVTAGRGSYDDEYVEEDIDIKQSITHTNELKINDMEISNCKPNENRAKFDQFFENRPQQLKKQNFTPLQQLRRHSYNKGPARRAGGRNYSQQTKNDNSDEKNHYYPNEIKSNHDNGFTHSNMESDQKTNGSPALNWSPMRISGTN</sequence>
<protein>
    <submittedName>
        <fullName evidence="2">Uncharacterized protein</fullName>
    </submittedName>
</protein>